<feature type="compositionally biased region" description="Low complexity" evidence="1">
    <location>
        <begin position="124"/>
        <end position="136"/>
    </location>
</feature>
<proteinExistence type="predicted"/>
<feature type="region of interest" description="Disordered" evidence="1">
    <location>
        <begin position="37"/>
        <end position="96"/>
    </location>
</feature>
<evidence type="ECO:0000313" key="2">
    <source>
        <dbReference type="EMBL" id="KAK1647426.1"/>
    </source>
</evidence>
<feature type="region of interest" description="Disordered" evidence="1">
    <location>
        <begin position="124"/>
        <end position="154"/>
    </location>
</feature>
<name>A0AAD8S9P5_LOLMU</name>
<feature type="compositionally biased region" description="Low complexity" evidence="1">
    <location>
        <begin position="68"/>
        <end position="86"/>
    </location>
</feature>
<dbReference type="AlphaFoldDB" id="A0AAD8S9P5"/>
<evidence type="ECO:0000256" key="1">
    <source>
        <dbReference type="SAM" id="MobiDB-lite"/>
    </source>
</evidence>
<feature type="compositionally biased region" description="Polar residues" evidence="1">
    <location>
        <begin position="137"/>
        <end position="146"/>
    </location>
</feature>
<gene>
    <name evidence="2" type="ORF">QYE76_065231</name>
</gene>
<comment type="caution">
    <text evidence="2">The sequence shown here is derived from an EMBL/GenBank/DDBJ whole genome shotgun (WGS) entry which is preliminary data.</text>
</comment>
<feature type="compositionally biased region" description="Basic and acidic residues" evidence="1">
    <location>
        <begin position="87"/>
        <end position="96"/>
    </location>
</feature>
<organism evidence="2 3">
    <name type="scientific">Lolium multiflorum</name>
    <name type="common">Italian ryegrass</name>
    <name type="synonym">Lolium perenne subsp. multiflorum</name>
    <dbReference type="NCBI Taxonomy" id="4521"/>
    <lineage>
        <taxon>Eukaryota</taxon>
        <taxon>Viridiplantae</taxon>
        <taxon>Streptophyta</taxon>
        <taxon>Embryophyta</taxon>
        <taxon>Tracheophyta</taxon>
        <taxon>Spermatophyta</taxon>
        <taxon>Magnoliopsida</taxon>
        <taxon>Liliopsida</taxon>
        <taxon>Poales</taxon>
        <taxon>Poaceae</taxon>
        <taxon>BOP clade</taxon>
        <taxon>Pooideae</taxon>
        <taxon>Poodae</taxon>
        <taxon>Poeae</taxon>
        <taxon>Poeae Chloroplast Group 2 (Poeae type)</taxon>
        <taxon>Loliodinae</taxon>
        <taxon>Loliinae</taxon>
        <taxon>Lolium</taxon>
    </lineage>
</organism>
<feature type="compositionally biased region" description="Polar residues" evidence="1">
    <location>
        <begin position="38"/>
        <end position="51"/>
    </location>
</feature>
<evidence type="ECO:0000313" key="3">
    <source>
        <dbReference type="Proteomes" id="UP001231189"/>
    </source>
</evidence>
<keyword evidence="3" id="KW-1185">Reference proteome</keyword>
<accession>A0AAD8S9P5</accession>
<reference evidence="2" key="1">
    <citation type="submission" date="2023-07" db="EMBL/GenBank/DDBJ databases">
        <title>A chromosome-level genome assembly of Lolium multiflorum.</title>
        <authorList>
            <person name="Chen Y."/>
            <person name="Copetti D."/>
            <person name="Kolliker R."/>
            <person name="Studer B."/>
        </authorList>
    </citation>
    <scope>NUCLEOTIDE SEQUENCE</scope>
    <source>
        <strain evidence="2">02402/16</strain>
        <tissue evidence="2">Leaf</tissue>
    </source>
</reference>
<dbReference type="EMBL" id="JAUUTY010000004">
    <property type="protein sequence ID" value="KAK1647426.1"/>
    <property type="molecule type" value="Genomic_DNA"/>
</dbReference>
<dbReference type="Proteomes" id="UP001231189">
    <property type="component" value="Unassembled WGS sequence"/>
</dbReference>
<sequence length="154" mass="17164">MQTVLVNIPFATSKPSWTQPYGWKESCMANENRKRRMMNQSGPHHTRSTAITPPEDSLQKQQATCSDLPPQLQNNNNGNNPNTNTPEDWKQCHPVTPKDKSTVNCYEVVGHYSKECPKKLAKIAANTAAPASNSPSQVEGTEQQQRPFLPHGCH</sequence>
<protein>
    <submittedName>
        <fullName evidence="2">Uncharacterized protein</fullName>
    </submittedName>
</protein>